<keyword evidence="4" id="KW-0479">Metal-binding</keyword>
<comment type="caution">
    <text evidence="12">The sequence shown here is derived from an EMBL/GenBank/DDBJ whole genome shotgun (WGS) entry which is preliminary data.</text>
</comment>
<dbReference type="EC" id="1.2.7.11" evidence="12"/>
<dbReference type="Pfam" id="PF12367">
    <property type="entry name" value="PFO_beta_C"/>
    <property type="match status" value="1"/>
</dbReference>
<evidence type="ECO:0000256" key="9">
    <source>
        <dbReference type="ARBA" id="ARBA00023052"/>
    </source>
</evidence>
<evidence type="ECO:0000256" key="2">
    <source>
        <dbReference type="ARBA" id="ARBA00001964"/>
    </source>
</evidence>
<dbReference type="EC" id="1.2.7.3" evidence="12"/>
<dbReference type="InterPro" id="IPR011766">
    <property type="entry name" value="TPP_enzyme_TPP-bd"/>
</dbReference>
<keyword evidence="6 12" id="KW-0560">Oxidoreductase</keyword>
<proteinExistence type="predicted"/>
<dbReference type="Gene3D" id="3.40.50.970">
    <property type="match status" value="1"/>
</dbReference>
<evidence type="ECO:0000256" key="1">
    <source>
        <dbReference type="ARBA" id="ARBA00001946"/>
    </source>
</evidence>
<sequence length="285" mass="31719">MIPLELFKSNDEIAWCPGCGNFSILDALKESLSEMGLHPSNVVIASGIGQAAKTPHYINCNGFNGLHGRAVPPAVAIKMANKDLKVIIDSGDGDSYGEGGNHLLHNIRRNVDISHFVHDNQIYGLTKGQGSPTTAVGQKTSMQLDGVIANQFNPIFFGVAQGASFVARSFSGDKEHLKEMMKAAISHNGYALLDILQPCVTFNKVNTFKWYKERVYKLEEGYDPYDKEMALKKASEWGDKIPIGIIYKQDRPSYMDMLAHIKDKPPLVKREWSPKDAEKYMDELR</sequence>
<accession>A0ABS4KFP7</accession>
<evidence type="ECO:0000259" key="10">
    <source>
        <dbReference type="Pfam" id="PF02775"/>
    </source>
</evidence>
<evidence type="ECO:0000313" key="13">
    <source>
        <dbReference type="Proteomes" id="UP001314903"/>
    </source>
</evidence>
<name>A0ABS4KFP7_9FIRM</name>
<reference evidence="12 13" key="1">
    <citation type="submission" date="2021-03" db="EMBL/GenBank/DDBJ databases">
        <title>Genomic Encyclopedia of Type Strains, Phase IV (KMG-IV): sequencing the most valuable type-strain genomes for metagenomic binning, comparative biology and taxonomic classification.</title>
        <authorList>
            <person name="Goeker M."/>
        </authorList>
    </citation>
    <scope>NUCLEOTIDE SEQUENCE [LARGE SCALE GENOMIC DNA]</scope>
    <source>
        <strain evidence="12 13">DSM 27512</strain>
    </source>
</reference>
<dbReference type="RefSeq" id="WP_209658783.1">
    <property type="nucleotide sequence ID" value="NZ_JAGGLI010000002.1"/>
</dbReference>
<dbReference type="Pfam" id="PF02775">
    <property type="entry name" value="TPP_enzyme_C"/>
    <property type="match status" value="1"/>
</dbReference>
<dbReference type="InterPro" id="IPR011896">
    <property type="entry name" value="OFOB"/>
</dbReference>
<comment type="cofactor">
    <cofactor evidence="2">
        <name>thiamine diphosphate</name>
        <dbReference type="ChEBI" id="CHEBI:58937"/>
    </cofactor>
</comment>
<comment type="cofactor">
    <cofactor evidence="1">
        <name>Mg(2+)</name>
        <dbReference type="ChEBI" id="CHEBI:18420"/>
    </cofactor>
</comment>
<keyword evidence="5" id="KW-0460">Magnesium</keyword>
<dbReference type="PANTHER" id="PTHR48084">
    <property type="entry name" value="2-OXOGLUTARATE OXIDOREDUCTASE SUBUNIT KORB-RELATED"/>
    <property type="match status" value="1"/>
</dbReference>
<keyword evidence="9" id="KW-0786">Thiamine pyrophosphate</keyword>
<gene>
    <name evidence="12" type="ORF">J2Z35_000376</name>
</gene>
<dbReference type="SUPFAM" id="SSF52518">
    <property type="entry name" value="Thiamin diphosphate-binding fold (THDP-binding)"/>
    <property type="match status" value="1"/>
</dbReference>
<dbReference type="GO" id="GO:0047553">
    <property type="term" value="F:2-oxoglutarate synthase activity"/>
    <property type="evidence" value="ECO:0007669"/>
    <property type="project" value="UniProtKB-EC"/>
</dbReference>
<keyword evidence="7" id="KW-0408">Iron</keyword>
<keyword evidence="13" id="KW-1185">Reference proteome</keyword>
<dbReference type="PANTHER" id="PTHR48084:SF4">
    <property type="entry name" value="2-OXOGLUTARATE OXIDOREDUCTASE SUBUNIT KORB"/>
    <property type="match status" value="1"/>
</dbReference>
<evidence type="ECO:0000313" key="12">
    <source>
        <dbReference type="EMBL" id="MBP2026587.1"/>
    </source>
</evidence>
<evidence type="ECO:0000256" key="3">
    <source>
        <dbReference type="ARBA" id="ARBA00001966"/>
    </source>
</evidence>
<evidence type="ECO:0000256" key="7">
    <source>
        <dbReference type="ARBA" id="ARBA00023004"/>
    </source>
</evidence>
<dbReference type="InterPro" id="IPR032686">
    <property type="entry name" value="PFO_beta_C"/>
</dbReference>
<protein>
    <submittedName>
        <fullName evidence="12">2-oxoglutarate ferredoxin oxidoreductase subunit beta</fullName>
        <ecNumber evidence="12">1.2.7.11</ecNumber>
        <ecNumber evidence="12">1.2.7.3</ecNumber>
    </submittedName>
</protein>
<dbReference type="InterPro" id="IPR029061">
    <property type="entry name" value="THDP-binding"/>
</dbReference>
<evidence type="ECO:0000256" key="8">
    <source>
        <dbReference type="ARBA" id="ARBA00023014"/>
    </source>
</evidence>
<evidence type="ECO:0000256" key="5">
    <source>
        <dbReference type="ARBA" id="ARBA00022842"/>
    </source>
</evidence>
<evidence type="ECO:0000256" key="4">
    <source>
        <dbReference type="ARBA" id="ARBA00022723"/>
    </source>
</evidence>
<evidence type="ECO:0000256" key="6">
    <source>
        <dbReference type="ARBA" id="ARBA00023002"/>
    </source>
</evidence>
<dbReference type="NCBIfam" id="TIGR02177">
    <property type="entry name" value="PorB_KorB"/>
    <property type="match status" value="1"/>
</dbReference>
<dbReference type="EMBL" id="JAGGLI010000002">
    <property type="protein sequence ID" value="MBP2026587.1"/>
    <property type="molecule type" value="Genomic_DNA"/>
</dbReference>
<dbReference type="Proteomes" id="UP001314903">
    <property type="component" value="Unassembled WGS sequence"/>
</dbReference>
<comment type="cofactor">
    <cofactor evidence="3">
        <name>[4Fe-4S] cluster</name>
        <dbReference type="ChEBI" id="CHEBI:49883"/>
    </cofactor>
</comment>
<dbReference type="InterPro" id="IPR051457">
    <property type="entry name" value="2-oxoacid:Fd_oxidoreductase"/>
</dbReference>
<evidence type="ECO:0000259" key="11">
    <source>
        <dbReference type="Pfam" id="PF12367"/>
    </source>
</evidence>
<organism evidence="12 13">
    <name type="scientific">Acetoanaerobium pronyense</name>
    <dbReference type="NCBI Taxonomy" id="1482736"/>
    <lineage>
        <taxon>Bacteria</taxon>
        <taxon>Bacillati</taxon>
        <taxon>Bacillota</taxon>
        <taxon>Clostridia</taxon>
        <taxon>Peptostreptococcales</taxon>
        <taxon>Filifactoraceae</taxon>
        <taxon>Acetoanaerobium</taxon>
    </lineage>
</organism>
<dbReference type="CDD" id="cd03375">
    <property type="entry name" value="TPP_OGFOR"/>
    <property type="match status" value="1"/>
</dbReference>
<feature type="domain" description="Pyruvate ferredoxin oxidoreductase beta subunit C-terminal" evidence="11">
    <location>
        <begin position="199"/>
        <end position="262"/>
    </location>
</feature>
<feature type="domain" description="Thiamine pyrophosphate enzyme TPP-binding" evidence="10">
    <location>
        <begin position="50"/>
        <end position="195"/>
    </location>
</feature>
<keyword evidence="8" id="KW-0411">Iron-sulfur</keyword>